<name>A0A1X7APF6_9GAMM</name>
<proteinExistence type="predicted"/>
<organism evidence="1 2">
    <name type="scientific">Parendozoicomonas haliclonae</name>
    <dbReference type="NCBI Taxonomy" id="1960125"/>
    <lineage>
        <taxon>Bacteria</taxon>
        <taxon>Pseudomonadati</taxon>
        <taxon>Pseudomonadota</taxon>
        <taxon>Gammaproteobacteria</taxon>
        <taxon>Oceanospirillales</taxon>
        <taxon>Endozoicomonadaceae</taxon>
        <taxon>Parendozoicomonas</taxon>
    </lineage>
</organism>
<dbReference type="InterPro" id="IPR016896">
    <property type="entry name" value="DUF2860"/>
</dbReference>
<evidence type="ECO:0000313" key="2">
    <source>
        <dbReference type="Proteomes" id="UP000196573"/>
    </source>
</evidence>
<reference evidence="1 2" key="1">
    <citation type="submission" date="2017-03" db="EMBL/GenBank/DDBJ databases">
        <authorList>
            <person name="Afonso C.L."/>
            <person name="Miller P.J."/>
            <person name="Scott M.A."/>
            <person name="Spackman E."/>
            <person name="Goraichik I."/>
            <person name="Dimitrov K.M."/>
            <person name="Suarez D.L."/>
            <person name="Swayne D.E."/>
        </authorList>
    </citation>
    <scope>NUCLEOTIDE SEQUENCE [LARGE SCALE GENOMIC DNA]</scope>
    <source>
        <strain evidence="1">SB41UT1</strain>
    </source>
</reference>
<evidence type="ECO:0000313" key="1">
    <source>
        <dbReference type="EMBL" id="SMA49988.1"/>
    </source>
</evidence>
<sequence length="340" mass="37911">MDKLTFGIVSAVSLNLGVCTSAIGSMPDETGFSGFISVGLNGISLKSNMVAGNATDKISKDRIQSLTKAPKSESKASAFVNGELVYTWAESKTQVYLGNTLEDWIRYDYATELGVRQQCNNLGEFSAGLLFTAFPTKVWKDPYQTNTKRKETDRKSTGGVIGWNEIMGSHAQVKLSARKIKIDKEYSGESLGLTPAQQHLLERKGDSRSAEVLYRWSLDEKQILIPSFQATKYDLDGKAMASDEYIFQLSYIWQDTQWQTVTNLIAGRNKHDKANPIPAFSGKTQKDNIYGASFSLFYSEPFEWKDWHAMLSLAAIRSHSNIKFYDADVGALSAGMVYRF</sequence>
<protein>
    <recommendedName>
        <fullName evidence="3">DUF2860 domain-containing protein</fullName>
    </recommendedName>
</protein>
<gene>
    <name evidence="1" type="ORF">EHSB41UT_03779</name>
</gene>
<dbReference type="OrthoDB" id="6199337at2"/>
<accession>A0A1X7APF6</accession>
<keyword evidence="2" id="KW-1185">Reference proteome</keyword>
<dbReference type="Proteomes" id="UP000196573">
    <property type="component" value="Unassembled WGS sequence"/>
</dbReference>
<dbReference type="PIRSF" id="PIRSF028696">
    <property type="entry name" value="UCP028696"/>
    <property type="match status" value="1"/>
</dbReference>
<dbReference type="RefSeq" id="WP_087112432.1">
    <property type="nucleotide sequence ID" value="NZ_CBCSCN010000005.1"/>
</dbReference>
<evidence type="ECO:0008006" key="3">
    <source>
        <dbReference type="Google" id="ProtNLM"/>
    </source>
</evidence>
<dbReference type="EMBL" id="FWPT01000010">
    <property type="protein sequence ID" value="SMA49988.1"/>
    <property type="molecule type" value="Genomic_DNA"/>
</dbReference>
<dbReference type="AlphaFoldDB" id="A0A1X7APF6"/>
<dbReference type="Pfam" id="PF11059">
    <property type="entry name" value="DUF2860"/>
    <property type="match status" value="1"/>
</dbReference>